<dbReference type="RefSeq" id="WP_154525514.1">
    <property type="nucleotide sequence ID" value="NZ_JAQYJL010000015.1"/>
</dbReference>
<accession>A0A6L5X6N9</accession>
<reference evidence="2 3" key="1">
    <citation type="submission" date="2019-08" db="EMBL/GenBank/DDBJ databases">
        <title>In-depth cultivation of the pig gut microbiome towards novel bacterial diversity and tailored functional studies.</title>
        <authorList>
            <person name="Wylensek D."/>
            <person name="Hitch T.C.A."/>
            <person name="Clavel T."/>
        </authorList>
    </citation>
    <scope>NUCLEOTIDE SEQUENCE [LARGE SCALE GENOMIC DNA]</scope>
    <source>
        <strain evidence="2 3">Oil+RF-744-WCA-WT-11</strain>
    </source>
</reference>
<keyword evidence="1" id="KW-0812">Transmembrane</keyword>
<feature type="transmembrane region" description="Helical" evidence="1">
    <location>
        <begin position="164"/>
        <end position="181"/>
    </location>
</feature>
<evidence type="ECO:0000313" key="3">
    <source>
        <dbReference type="Proteomes" id="UP000481852"/>
    </source>
</evidence>
<keyword evidence="1" id="KW-1133">Transmembrane helix</keyword>
<evidence type="ECO:0000313" key="2">
    <source>
        <dbReference type="EMBL" id="MSS15053.1"/>
    </source>
</evidence>
<organism evidence="2 3">
    <name type="scientific">Porcincola intestinalis</name>
    <dbReference type="NCBI Taxonomy" id="2606632"/>
    <lineage>
        <taxon>Bacteria</taxon>
        <taxon>Bacillati</taxon>
        <taxon>Bacillota</taxon>
        <taxon>Clostridia</taxon>
        <taxon>Lachnospirales</taxon>
        <taxon>Lachnospiraceae</taxon>
        <taxon>Porcincola</taxon>
    </lineage>
</organism>
<feature type="transmembrane region" description="Helical" evidence="1">
    <location>
        <begin position="22"/>
        <end position="42"/>
    </location>
</feature>
<feature type="transmembrane region" description="Helical" evidence="1">
    <location>
        <begin position="132"/>
        <end position="152"/>
    </location>
</feature>
<sequence length="283" mass="33259">MTSDLGRYYVQHYFNLANFGKYLIVAIIGLAAVMAVMLTIAWQQRQATERSIREHFSYDREAYAHDVRYRESVNSRIYSRRRAAAHRGISIIESFYELVFSSTSILLFLSLYNIVDWHMPQVWAVWDKYKDLILVIFLMFSVLFANILDRFLVQLPHLSDEDKGALRLVSNLYIILILLYIKFIYEDANYDSMIIYFISLSLGRFIYFDFSWQDFTKTVSGVLSKLPVMLLLLAYSAFMCWYGFRVDFLLTSNGVLVSTLIAHLFMDLSIFILEKMQLLKLFL</sequence>
<proteinExistence type="predicted"/>
<keyword evidence="3" id="KW-1185">Reference proteome</keyword>
<name>A0A6L5X6N9_9FIRM</name>
<feature type="transmembrane region" description="Helical" evidence="1">
    <location>
        <begin position="89"/>
        <end position="112"/>
    </location>
</feature>
<dbReference type="Proteomes" id="UP000481852">
    <property type="component" value="Unassembled WGS sequence"/>
</dbReference>
<protein>
    <submittedName>
        <fullName evidence="2">Uncharacterized protein</fullName>
    </submittedName>
</protein>
<dbReference type="EMBL" id="VULZ01000008">
    <property type="protein sequence ID" value="MSS15053.1"/>
    <property type="molecule type" value="Genomic_DNA"/>
</dbReference>
<dbReference type="AlphaFoldDB" id="A0A6L5X6N9"/>
<feature type="transmembrane region" description="Helical" evidence="1">
    <location>
        <begin position="250"/>
        <end position="273"/>
    </location>
</feature>
<feature type="transmembrane region" description="Helical" evidence="1">
    <location>
        <begin position="222"/>
        <end position="244"/>
    </location>
</feature>
<comment type="caution">
    <text evidence="2">The sequence shown here is derived from an EMBL/GenBank/DDBJ whole genome shotgun (WGS) entry which is preliminary data.</text>
</comment>
<gene>
    <name evidence="2" type="ORF">FYJ35_08365</name>
</gene>
<feature type="transmembrane region" description="Helical" evidence="1">
    <location>
        <begin position="193"/>
        <end position="210"/>
    </location>
</feature>
<evidence type="ECO:0000256" key="1">
    <source>
        <dbReference type="SAM" id="Phobius"/>
    </source>
</evidence>
<keyword evidence="1" id="KW-0472">Membrane</keyword>